<dbReference type="PROSITE" id="PS51747">
    <property type="entry name" value="CYT_DCMP_DEAMINASES_2"/>
    <property type="match status" value="1"/>
</dbReference>
<protein>
    <recommendedName>
        <fullName evidence="1">CMP/dCMP-type deaminase domain-containing protein</fullName>
    </recommendedName>
</protein>
<reference evidence="2 3" key="1">
    <citation type="submission" date="2019-11" db="EMBL/GenBank/DDBJ databases">
        <title>Pseudodesulfovibrio alkaliphilus, sp. nov., an alkaliphilic sulfate-reducing bacteria from mud volcano of Taman peninsula, Russia.</title>
        <authorList>
            <person name="Frolova A."/>
            <person name="Merkel A.Y."/>
            <person name="Slobodkin A.I."/>
        </authorList>
    </citation>
    <scope>NUCLEOTIDE SEQUENCE [LARGE SCALE GENOMIC DNA]</scope>
    <source>
        <strain evidence="2 3">F-1</strain>
    </source>
</reference>
<dbReference type="PANTHER" id="PTHR11079:SF162">
    <property type="entry name" value="RIBOFLAVIN BIOSYNTHESIS PROTEIN PYRD, CHLOROPLASTIC"/>
    <property type="match status" value="1"/>
</dbReference>
<name>A0A7K1KKQ0_9BACT</name>
<comment type="caution">
    <text evidence="2">The sequence shown here is derived from an EMBL/GenBank/DDBJ whole genome shotgun (WGS) entry which is preliminary data.</text>
</comment>
<dbReference type="Gene3D" id="3.40.140.10">
    <property type="entry name" value="Cytidine Deaminase, domain 2"/>
    <property type="match status" value="1"/>
</dbReference>
<organism evidence="2 3">
    <name type="scientific">Pseudodesulfovibrio alkaliphilus</name>
    <dbReference type="NCBI Taxonomy" id="2661613"/>
    <lineage>
        <taxon>Bacteria</taxon>
        <taxon>Pseudomonadati</taxon>
        <taxon>Thermodesulfobacteriota</taxon>
        <taxon>Desulfovibrionia</taxon>
        <taxon>Desulfovibrionales</taxon>
        <taxon>Desulfovibrionaceae</taxon>
    </lineage>
</organism>
<accession>A0A7K1KKQ0</accession>
<dbReference type="RefSeq" id="WP_155932217.1">
    <property type="nucleotide sequence ID" value="NZ_WODC01000001.1"/>
</dbReference>
<dbReference type="InterPro" id="IPR016193">
    <property type="entry name" value="Cytidine_deaminase-like"/>
</dbReference>
<evidence type="ECO:0000259" key="1">
    <source>
        <dbReference type="PROSITE" id="PS51747"/>
    </source>
</evidence>
<dbReference type="Pfam" id="PF00383">
    <property type="entry name" value="dCMP_cyt_deam_1"/>
    <property type="match status" value="1"/>
</dbReference>
<proteinExistence type="predicted"/>
<dbReference type="PANTHER" id="PTHR11079">
    <property type="entry name" value="CYTOSINE DEAMINASE FAMILY MEMBER"/>
    <property type="match status" value="1"/>
</dbReference>
<evidence type="ECO:0000313" key="3">
    <source>
        <dbReference type="Proteomes" id="UP000461162"/>
    </source>
</evidence>
<dbReference type="CDD" id="cd01285">
    <property type="entry name" value="nucleoside_deaminase"/>
    <property type="match status" value="1"/>
</dbReference>
<dbReference type="Proteomes" id="UP000461162">
    <property type="component" value="Unassembled WGS sequence"/>
</dbReference>
<evidence type="ECO:0000313" key="2">
    <source>
        <dbReference type="EMBL" id="MUM76620.1"/>
    </source>
</evidence>
<dbReference type="AlphaFoldDB" id="A0A7K1KKQ0"/>
<dbReference type="SUPFAM" id="SSF53927">
    <property type="entry name" value="Cytidine deaminase-like"/>
    <property type="match status" value="1"/>
</dbReference>
<gene>
    <name evidence="2" type="ORF">GKC30_03115</name>
</gene>
<dbReference type="EMBL" id="WODC01000001">
    <property type="protein sequence ID" value="MUM76620.1"/>
    <property type="molecule type" value="Genomic_DNA"/>
</dbReference>
<dbReference type="GO" id="GO:0003824">
    <property type="term" value="F:catalytic activity"/>
    <property type="evidence" value="ECO:0007669"/>
    <property type="project" value="InterPro"/>
</dbReference>
<dbReference type="InterPro" id="IPR002125">
    <property type="entry name" value="CMP_dCMP_dom"/>
</dbReference>
<sequence length="175" mass="19052">MARHDTSVPLSSADRRNLKAALDAAWASALSGEGPFGAVVAGPDGVVVMTQQAEAIGARDRTRHVEAVLASRFCHAYYDDPEFRAGSTLYSSVEPCAMCMFAMFKAGIGRLVFGLSAERLYSAHAVSATWPRIFLTSRECARYMSTPMVVQGPYFEDEGLRIVDESFKRCPACRG</sequence>
<feature type="domain" description="CMP/dCMP-type deaminase" evidence="1">
    <location>
        <begin position="12"/>
        <end position="128"/>
    </location>
</feature>
<keyword evidence="3" id="KW-1185">Reference proteome</keyword>